<feature type="chain" id="PRO_5046385886" evidence="1">
    <location>
        <begin position="32"/>
        <end position="609"/>
    </location>
</feature>
<keyword evidence="4" id="KW-1185">Reference proteome</keyword>
<feature type="domain" description="Amidohydrolase 3" evidence="2">
    <location>
        <begin position="85"/>
        <end position="580"/>
    </location>
</feature>
<name>A0ABS4TTX8_9PSEU</name>
<proteinExistence type="predicted"/>
<evidence type="ECO:0000313" key="4">
    <source>
        <dbReference type="Proteomes" id="UP001519332"/>
    </source>
</evidence>
<keyword evidence="1" id="KW-0732">Signal</keyword>
<dbReference type="SUPFAM" id="SSF51556">
    <property type="entry name" value="Metallo-dependent hydrolases"/>
    <property type="match status" value="1"/>
</dbReference>
<dbReference type="PANTHER" id="PTHR22642:SF2">
    <property type="entry name" value="PROTEIN LONG AFTER FAR-RED 3"/>
    <property type="match status" value="1"/>
</dbReference>
<gene>
    <name evidence="3" type="ORF">JOF56_008237</name>
</gene>
<dbReference type="InterPro" id="IPR013108">
    <property type="entry name" value="Amidohydro_3"/>
</dbReference>
<dbReference type="CDD" id="cd01300">
    <property type="entry name" value="YtcJ_like"/>
    <property type="match status" value="1"/>
</dbReference>
<dbReference type="InterPro" id="IPR006311">
    <property type="entry name" value="TAT_signal"/>
</dbReference>
<dbReference type="Proteomes" id="UP001519332">
    <property type="component" value="Unassembled WGS sequence"/>
</dbReference>
<dbReference type="Gene3D" id="3.10.310.70">
    <property type="match status" value="1"/>
</dbReference>
<dbReference type="PROSITE" id="PS51318">
    <property type="entry name" value="TAT"/>
    <property type="match status" value="1"/>
</dbReference>
<dbReference type="Gene3D" id="2.30.40.10">
    <property type="entry name" value="Urease, subunit C, domain 1"/>
    <property type="match status" value="1"/>
</dbReference>
<dbReference type="EMBL" id="JAGINW010000001">
    <property type="protein sequence ID" value="MBP2327852.1"/>
    <property type="molecule type" value="Genomic_DNA"/>
</dbReference>
<accession>A0ABS4TTX8</accession>
<dbReference type="RefSeq" id="WP_209644948.1">
    <property type="nucleotide sequence ID" value="NZ_JAGINW010000001.1"/>
</dbReference>
<dbReference type="Pfam" id="PF07969">
    <property type="entry name" value="Amidohydro_3"/>
    <property type="match status" value="1"/>
</dbReference>
<evidence type="ECO:0000313" key="3">
    <source>
        <dbReference type="EMBL" id="MBP2327852.1"/>
    </source>
</evidence>
<dbReference type="InterPro" id="IPR011059">
    <property type="entry name" value="Metal-dep_hydrolase_composite"/>
</dbReference>
<dbReference type="InterPro" id="IPR033932">
    <property type="entry name" value="YtcJ-like"/>
</dbReference>
<feature type="signal peptide" evidence="1">
    <location>
        <begin position="1"/>
        <end position="31"/>
    </location>
</feature>
<comment type="caution">
    <text evidence="3">The sequence shown here is derived from an EMBL/GenBank/DDBJ whole genome shotgun (WGS) entry which is preliminary data.</text>
</comment>
<dbReference type="SUPFAM" id="SSF51338">
    <property type="entry name" value="Composite domain of metallo-dependent hydrolases"/>
    <property type="match status" value="1"/>
</dbReference>
<protein>
    <submittedName>
        <fullName evidence="3">Amidohydrolase YtcJ</fullName>
    </submittedName>
</protein>
<dbReference type="PANTHER" id="PTHR22642">
    <property type="entry name" value="IMIDAZOLONEPROPIONASE"/>
    <property type="match status" value="1"/>
</dbReference>
<reference evidence="3 4" key="1">
    <citation type="submission" date="2021-03" db="EMBL/GenBank/DDBJ databases">
        <title>Sequencing the genomes of 1000 actinobacteria strains.</title>
        <authorList>
            <person name="Klenk H.-P."/>
        </authorList>
    </citation>
    <scope>NUCLEOTIDE SEQUENCE [LARGE SCALE GENOMIC DNA]</scope>
    <source>
        <strain evidence="3 4">DSM 46670</strain>
    </source>
</reference>
<sequence length="609" mass="64862">MQRPGIGRRPLLAGLGMIGAGLAAGTTPVSAAPRTSAATIIRNARVWTGMYSWYPSSAVAIGRDGRILAVGNDFDVRGHLGRDTEVIDAKQATVMPGIHDGHVHPLGAAQLSLDVTLNNESLTVAQLQAKVQGFLDQSADQEPDGWLVVKEWNPVGLIGAVAHRKFLDALTTKRPILLSGSDFHNAWVNSRALQLAGITASTPSPPGGQIVKDADGPTGLLKDSAMDLVSRLVPEPDPAVLRRARIKALNQLAAQGVTSFMDAAGPDPLGVYASLLQTGDLPIRAFVAHHLEADIAKDPRASLAAARAAQRKHPAGPMLGMRTAKVFLDGVAEFPAQTAAMISPYLDENGKPTTHVGELYVSPEHFSALCVELDKAGWQVHAHAIGDRAVRVALDGYAAARRANGWRDNRHTIAHVQFCDPGDYARFARYGVVASMQMQWATRNVFTVEALEKYVGPQRHRGMYALRSLERAGAALAGGSDWPVDTLNSWNQIRTAIDRTGTASEGGALYPEQGVTRETALRMHTYGAAQQLRQDTTTGTLTPGKAADLIVLDRDVLKCPVADISSVQTQMTFVNGVAVHDASTASGKTNLIAMATSPTHNRHAACGSH</sequence>
<organism evidence="3 4">
    <name type="scientific">Kibdelosporangium banguiense</name>
    <dbReference type="NCBI Taxonomy" id="1365924"/>
    <lineage>
        <taxon>Bacteria</taxon>
        <taxon>Bacillati</taxon>
        <taxon>Actinomycetota</taxon>
        <taxon>Actinomycetes</taxon>
        <taxon>Pseudonocardiales</taxon>
        <taxon>Pseudonocardiaceae</taxon>
        <taxon>Kibdelosporangium</taxon>
    </lineage>
</organism>
<evidence type="ECO:0000259" key="2">
    <source>
        <dbReference type="Pfam" id="PF07969"/>
    </source>
</evidence>
<dbReference type="Gene3D" id="3.20.20.140">
    <property type="entry name" value="Metal-dependent hydrolases"/>
    <property type="match status" value="1"/>
</dbReference>
<dbReference type="InterPro" id="IPR032466">
    <property type="entry name" value="Metal_Hydrolase"/>
</dbReference>
<evidence type="ECO:0000256" key="1">
    <source>
        <dbReference type="SAM" id="SignalP"/>
    </source>
</evidence>